<reference evidence="2 3" key="1">
    <citation type="submission" date="2019-01" db="EMBL/GenBank/DDBJ databases">
        <title>Cytophagaceae bacterium strain CAR-16.</title>
        <authorList>
            <person name="Chen W.-M."/>
        </authorList>
    </citation>
    <scope>NUCLEOTIDE SEQUENCE [LARGE SCALE GENOMIC DNA]</scope>
    <source>
        <strain evidence="2 3">CAR-16</strain>
    </source>
</reference>
<keyword evidence="1" id="KW-0472">Membrane</keyword>
<feature type="transmembrane region" description="Helical" evidence="1">
    <location>
        <begin position="154"/>
        <end position="173"/>
    </location>
</feature>
<feature type="transmembrane region" description="Helical" evidence="1">
    <location>
        <begin position="131"/>
        <end position="148"/>
    </location>
</feature>
<dbReference type="Proteomes" id="UP000289455">
    <property type="component" value="Unassembled WGS sequence"/>
</dbReference>
<organism evidence="2 3">
    <name type="scientific">Aquirufa rosea</name>
    <dbReference type="NCBI Taxonomy" id="2509241"/>
    <lineage>
        <taxon>Bacteria</taxon>
        <taxon>Pseudomonadati</taxon>
        <taxon>Bacteroidota</taxon>
        <taxon>Cytophagia</taxon>
        <taxon>Cytophagales</taxon>
        <taxon>Flectobacillaceae</taxon>
        <taxon>Aquirufa</taxon>
    </lineage>
</organism>
<feature type="transmembrane region" description="Helical" evidence="1">
    <location>
        <begin position="217"/>
        <end position="236"/>
    </location>
</feature>
<evidence type="ECO:0000313" key="3">
    <source>
        <dbReference type="Proteomes" id="UP000289455"/>
    </source>
</evidence>
<sequence length="264" mass="30383">MRSIRLAHWLSLDVVCGTLAYQALLHDIFLQQYPTWAELLSMACAVWGIYLIDRIIDRKKGIVLDQRHAFQAKYAHEIQIGLFVLGIIGSISVWNLDLRLIGWGLGLSGIMLVYWVLWYESRLPALSNSKEFITSLIYALGVGASTWYRIPWSWSIVSIGTLLFLLVLQNLGIYTMAESEHAGILGTADTWKRILLGAEMLFVILFLRIIINSHEKMAFLPFATTFALQIWIHYFVKDKLAYRIWGELAYCSPLLYFAYEFFSK</sequence>
<feature type="transmembrane region" description="Helical" evidence="1">
    <location>
        <begin position="194"/>
        <end position="211"/>
    </location>
</feature>
<feature type="transmembrane region" description="Helical" evidence="1">
    <location>
        <begin position="36"/>
        <end position="53"/>
    </location>
</feature>
<feature type="transmembrane region" description="Helical" evidence="1">
    <location>
        <begin position="7"/>
        <end position="24"/>
    </location>
</feature>
<proteinExistence type="predicted"/>
<name>A0A4Q1C0P0_9BACT</name>
<dbReference type="EMBL" id="SDHY01000003">
    <property type="protein sequence ID" value="RXK49893.1"/>
    <property type="molecule type" value="Genomic_DNA"/>
</dbReference>
<keyword evidence="3" id="KW-1185">Reference proteome</keyword>
<gene>
    <name evidence="2" type="ORF">ESB04_06895</name>
</gene>
<evidence type="ECO:0000256" key="1">
    <source>
        <dbReference type="SAM" id="Phobius"/>
    </source>
</evidence>
<accession>A0A4Q1C0P0</accession>
<feature type="transmembrane region" description="Helical" evidence="1">
    <location>
        <begin position="100"/>
        <end position="119"/>
    </location>
</feature>
<dbReference type="RefSeq" id="WP_129026990.1">
    <property type="nucleotide sequence ID" value="NZ_SDHY01000003.1"/>
</dbReference>
<comment type="caution">
    <text evidence="2">The sequence shown here is derived from an EMBL/GenBank/DDBJ whole genome shotgun (WGS) entry which is preliminary data.</text>
</comment>
<evidence type="ECO:0000313" key="2">
    <source>
        <dbReference type="EMBL" id="RXK49893.1"/>
    </source>
</evidence>
<protein>
    <recommendedName>
        <fullName evidence="4">Prenyltransferase</fullName>
    </recommendedName>
</protein>
<evidence type="ECO:0008006" key="4">
    <source>
        <dbReference type="Google" id="ProtNLM"/>
    </source>
</evidence>
<keyword evidence="1" id="KW-1133">Transmembrane helix</keyword>
<keyword evidence="1" id="KW-0812">Transmembrane</keyword>
<feature type="transmembrane region" description="Helical" evidence="1">
    <location>
        <begin position="74"/>
        <end position="94"/>
    </location>
</feature>
<dbReference type="AlphaFoldDB" id="A0A4Q1C0P0"/>
<dbReference type="OrthoDB" id="976812at2"/>